<gene>
    <name evidence="1" type="ORF">BST99_06760</name>
</gene>
<dbReference type="AlphaFoldDB" id="A0A2S7TB97"/>
<keyword evidence="2" id="KW-1185">Reference proteome</keyword>
<sequence>MVLFLGFLFANISTYGQEERQEVQFQVVDDPDGTPRDTTIVYKQKYGLRVGVDISRPLTSFFRDRYTGLELVGDYRLSENLFVAAELGNEKLSQTESLRVASPDNPDQIVDLDLYDYTTSGSYIKLGVDYNTYGNWFGEQNFITIGGRYAFASFSQTLNSFSLYETDQYFNPNTFSGGSDQPQEFSGLTASWLELVVGYKFEAFNNIYMGMSARLGFLVSNSESDVFPNLWIPGFNKVTDNSRWGVGYNYSISYFLPLYKKARKKREPALTENP</sequence>
<reference evidence="2" key="1">
    <citation type="submission" date="2016-11" db="EMBL/GenBank/DDBJ databases">
        <title>Trade-off between light-utilization and light-protection in marine flavobacteria.</title>
        <authorList>
            <person name="Kumagai Y."/>
            <person name="Yoshizawa S."/>
            <person name="Kogure K."/>
        </authorList>
    </citation>
    <scope>NUCLEOTIDE SEQUENCE [LARGE SCALE GENOMIC DNA]</scope>
    <source>
        <strain evidence="2">SG-18</strain>
    </source>
</reference>
<proteinExistence type="predicted"/>
<dbReference type="Proteomes" id="UP000239366">
    <property type="component" value="Unassembled WGS sequence"/>
</dbReference>
<comment type="caution">
    <text evidence="1">The sequence shown here is derived from an EMBL/GenBank/DDBJ whole genome shotgun (WGS) entry which is preliminary data.</text>
</comment>
<name>A0A2S7TB97_9FLAO</name>
<protein>
    <recommendedName>
        <fullName evidence="3">Outer membrane protein beta-barrel domain-containing protein</fullName>
    </recommendedName>
</protein>
<dbReference type="EMBL" id="MQVX01000001">
    <property type="protein sequence ID" value="PQJ16805.1"/>
    <property type="molecule type" value="Genomic_DNA"/>
</dbReference>
<evidence type="ECO:0000313" key="1">
    <source>
        <dbReference type="EMBL" id="PQJ16805.1"/>
    </source>
</evidence>
<accession>A0A2S7TB97</accession>
<evidence type="ECO:0000313" key="2">
    <source>
        <dbReference type="Proteomes" id="UP000239366"/>
    </source>
</evidence>
<evidence type="ECO:0008006" key="3">
    <source>
        <dbReference type="Google" id="ProtNLM"/>
    </source>
</evidence>
<dbReference type="Pfam" id="PF19515">
    <property type="entry name" value="DUF6048"/>
    <property type="match status" value="1"/>
</dbReference>
<organism evidence="1 2">
    <name type="scientific">Aureicoccus marinus</name>
    <dbReference type="NCBI Taxonomy" id="754435"/>
    <lineage>
        <taxon>Bacteria</taxon>
        <taxon>Pseudomonadati</taxon>
        <taxon>Bacteroidota</taxon>
        <taxon>Flavobacteriia</taxon>
        <taxon>Flavobacteriales</taxon>
        <taxon>Flavobacteriaceae</taxon>
        <taxon>Aureicoccus</taxon>
    </lineage>
</organism>
<dbReference type="InterPro" id="IPR046111">
    <property type="entry name" value="DUF6048"/>
</dbReference>